<dbReference type="SUPFAM" id="SSF53448">
    <property type="entry name" value="Nucleotide-diphospho-sugar transferases"/>
    <property type="match status" value="1"/>
</dbReference>
<proteinExistence type="predicted"/>
<dbReference type="EMBL" id="MT141523">
    <property type="protein sequence ID" value="QJA64664.1"/>
    <property type="molecule type" value="Genomic_DNA"/>
</dbReference>
<evidence type="ECO:0000313" key="1">
    <source>
        <dbReference type="EMBL" id="QJA64664.1"/>
    </source>
</evidence>
<dbReference type="EMBL" id="MT142522">
    <property type="protein sequence ID" value="QJA84008.1"/>
    <property type="molecule type" value="Genomic_DNA"/>
</dbReference>
<dbReference type="GO" id="GO:0032259">
    <property type="term" value="P:methylation"/>
    <property type="evidence" value="ECO:0007669"/>
    <property type="project" value="UniProtKB-KW"/>
</dbReference>
<dbReference type="InterPro" id="IPR029063">
    <property type="entry name" value="SAM-dependent_MTases_sf"/>
</dbReference>
<name>A0A6M3J4P6_9ZZZZ</name>
<keyword evidence="1" id="KW-0489">Methyltransferase</keyword>
<accession>A0A6M3J4P6</accession>
<dbReference type="SUPFAM" id="SSF53335">
    <property type="entry name" value="S-adenosyl-L-methionine-dependent methyltransferases"/>
    <property type="match status" value="1"/>
</dbReference>
<dbReference type="Pfam" id="PF13578">
    <property type="entry name" value="Methyltransf_24"/>
    <property type="match status" value="1"/>
</dbReference>
<protein>
    <submittedName>
        <fullName evidence="1">Putative methyltransferase</fullName>
    </submittedName>
</protein>
<dbReference type="InterPro" id="IPR029044">
    <property type="entry name" value="Nucleotide-diphossugar_trans"/>
</dbReference>
<sequence length="328" mass="36521">MPDSLDVLFLDTLHTHEHVKAELETWGGAVKPGGCVLVHDTDIVPDVARAVREWAAGKGYDVVFLPESNGLGVVNVPPVLARVAAIIPNFNMSEAVDGLVERIAQTKIPLDVIVVDDGSARPSKYTTLALRHQLRPNRARLMGLHYADYLAQQYGTPYFAYWLLATSARFADDNPADILAELVGFLQDTPDAACVLPAYTADSRAPWAHLLGDRGTGRARPVWFVEWTAALLRADWFDSIGRLDAENKLGWGTEYEPALWARQQGLSFYVHEGVRMVKDSIGAHEMGRRRRSVDEYWQDAGREMERILGHRYGPDWLSQMTAGNEGLE</sequence>
<dbReference type="AlphaFoldDB" id="A0A6M3J4P6"/>
<dbReference type="Gene3D" id="3.40.50.150">
    <property type="entry name" value="Vaccinia Virus protein VP39"/>
    <property type="match status" value="1"/>
</dbReference>
<reference evidence="1" key="1">
    <citation type="submission" date="2020-03" db="EMBL/GenBank/DDBJ databases">
        <title>The deep terrestrial virosphere.</title>
        <authorList>
            <person name="Holmfeldt K."/>
            <person name="Nilsson E."/>
            <person name="Simone D."/>
            <person name="Lopez-Fernandez M."/>
            <person name="Wu X."/>
            <person name="de Brujin I."/>
            <person name="Lundin D."/>
            <person name="Andersson A."/>
            <person name="Bertilsson S."/>
            <person name="Dopson M."/>
        </authorList>
    </citation>
    <scope>NUCLEOTIDE SEQUENCE</scope>
    <source>
        <strain evidence="2">MM415A00233</strain>
        <strain evidence="1">MM415B00478</strain>
    </source>
</reference>
<gene>
    <name evidence="2" type="ORF">MM415A00233_0010</name>
    <name evidence="1" type="ORF">MM415B00478_0061</name>
</gene>
<dbReference type="CDD" id="cd00761">
    <property type="entry name" value="Glyco_tranf_GTA_type"/>
    <property type="match status" value="1"/>
</dbReference>
<organism evidence="1">
    <name type="scientific">viral metagenome</name>
    <dbReference type="NCBI Taxonomy" id="1070528"/>
    <lineage>
        <taxon>unclassified sequences</taxon>
        <taxon>metagenomes</taxon>
        <taxon>organismal metagenomes</taxon>
    </lineage>
</organism>
<dbReference type="Gene3D" id="3.90.550.10">
    <property type="entry name" value="Spore Coat Polysaccharide Biosynthesis Protein SpsA, Chain A"/>
    <property type="match status" value="1"/>
</dbReference>
<evidence type="ECO:0000313" key="2">
    <source>
        <dbReference type="EMBL" id="QJA84008.1"/>
    </source>
</evidence>
<dbReference type="GO" id="GO:0008168">
    <property type="term" value="F:methyltransferase activity"/>
    <property type="evidence" value="ECO:0007669"/>
    <property type="project" value="UniProtKB-KW"/>
</dbReference>
<keyword evidence="1" id="KW-0808">Transferase</keyword>